<keyword evidence="8 19" id="KW-0679">Respiratory chain</keyword>
<name>A0A1Y5ST20_9RHOB</name>
<evidence type="ECO:0000256" key="22">
    <source>
        <dbReference type="SAM" id="Phobius"/>
    </source>
</evidence>
<dbReference type="Pfam" id="PF14715">
    <property type="entry name" value="FixP_N"/>
    <property type="match status" value="1"/>
</dbReference>
<evidence type="ECO:0000256" key="20">
    <source>
        <dbReference type="PIRSR" id="PIRSR000006-1"/>
    </source>
</evidence>
<keyword evidence="4 19" id="KW-0813">Transport</keyword>
<feature type="binding site" description="covalent" evidence="21">
    <location>
        <position position="120"/>
    </location>
    <ligand>
        <name>heme c</name>
        <dbReference type="ChEBI" id="CHEBI:61717"/>
        <label>1</label>
    </ligand>
</feature>
<dbReference type="UniPathway" id="UPA00705"/>
<evidence type="ECO:0000313" key="24">
    <source>
        <dbReference type="EMBL" id="SLN47864.1"/>
    </source>
</evidence>
<evidence type="ECO:0000256" key="16">
    <source>
        <dbReference type="ARBA" id="ARBA00023004"/>
    </source>
</evidence>
<feature type="binding site" description="axial binding residue" evidence="20">
    <location>
        <position position="124"/>
    </location>
    <ligand>
        <name>heme c</name>
        <dbReference type="ChEBI" id="CHEBI:61717"/>
        <label>1</label>
    </ligand>
    <ligandPart>
        <name>Fe</name>
        <dbReference type="ChEBI" id="CHEBI:18248"/>
    </ligandPart>
</feature>
<evidence type="ECO:0000256" key="12">
    <source>
        <dbReference type="ARBA" id="ARBA00022781"/>
    </source>
</evidence>
<feature type="transmembrane region" description="Helical" evidence="22">
    <location>
        <begin position="31"/>
        <end position="53"/>
    </location>
</feature>
<evidence type="ECO:0000256" key="5">
    <source>
        <dbReference type="ARBA" id="ARBA00022475"/>
    </source>
</evidence>
<evidence type="ECO:0000259" key="23">
    <source>
        <dbReference type="PROSITE" id="PS51007"/>
    </source>
</evidence>
<dbReference type="GO" id="GO:0009055">
    <property type="term" value="F:electron transfer activity"/>
    <property type="evidence" value="ECO:0007669"/>
    <property type="project" value="InterPro"/>
</dbReference>
<organism evidence="24 25">
    <name type="scientific">Aquimixticola soesokkakensis</name>
    <dbReference type="NCBI Taxonomy" id="1519096"/>
    <lineage>
        <taxon>Bacteria</taxon>
        <taxon>Pseudomonadati</taxon>
        <taxon>Pseudomonadota</taxon>
        <taxon>Alphaproteobacteria</taxon>
        <taxon>Rhodobacterales</taxon>
        <taxon>Paracoccaceae</taxon>
        <taxon>Aquimixticola</taxon>
    </lineage>
</organism>
<evidence type="ECO:0000256" key="21">
    <source>
        <dbReference type="PIRSR" id="PIRSR000006-2"/>
    </source>
</evidence>
<dbReference type="Pfam" id="PF13442">
    <property type="entry name" value="Cytochrome_CBB3"/>
    <property type="match status" value="1"/>
</dbReference>
<keyword evidence="12 19" id="KW-0375">Hydrogen ion transport</keyword>
<feature type="binding site" description="covalent" evidence="21">
    <location>
        <position position="217"/>
    </location>
    <ligand>
        <name>heme c</name>
        <dbReference type="ChEBI" id="CHEBI:61717"/>
        <label>2</label>
    </ligand>
</feature>
<feature type="domain" description="Cytochrome c" evidence="23">
    <location>
        <begin position="204"/>
        <end position="285"/>
    </location>
</feature>
<dbReference type="PRINTS" id="PR00605">
    <property type="entry name" value="CYTCHROMECIC"/>
</dbReference>
<evidence type="ECO:0000256" key="9">
    <source>
        <dbReference type="ARBA" id="ARBA00022692"/>
    </source>
</evidence>
<feature type="binding site" description="axial binding residue" evidence="20">
    <location>
        <position position="221"/>
    </location>
    <ligand>
        <name>heme c</name>
        <dbReference type="ChEBI" id="CHEBI:61717"/>
        <label>2</label>
    </ligand>
    <ligandPart>
        <name>Fe</name>
        <dbReference type="ChEBI" id="CHEBI:18248"/>
    </ligandPart>
</feature>
<keyword evidence="13 19" id="KW-0249">Electron transport</keyword>
<evidence type="ECO:0000256" key="4">
    <source>
        <dbReference type="ARBA" id="ARBA00022448"/>
    </source>
</evidence>
<dbReference type="GO" id="GO:1902600">
    <property type="term" value="P:proton transmembrane transport"/>
    <property type="evidence" value="ECO:0007669"/>
    <property type="project" value="UniProtKB-KW"/>
</dbReference>
<evidence type="ECO:0000256" key="8">
    <source>
        <dbReference type="ARBA" id="ARBA00022660"/>
    </source>
</evidence>
<evidence type="ECO:0000256" key="2">
    <source>
        <dbReference type="ARBA" id="ARBA00004673"/>
    </source>
</evidence>
<keyword evidence="11" id="KW-0677">Repeat</keyword>
<protein>
    <recommendedName>
        <fullName evidence="19">Cbb3-type cytochrome c oxidase subunit</fullName>
    </recommendedName>
</protein>
<dbReference type="InterPro" id="IPR050597">
    <property type="entry name" value="Cytochrome_c_Oxidase_Subunit"/>
</dbReference>
<comment type="function">
    <text evidence="19">C-type cytochrome. Part of the cbb3-type cytochrome c oxidase complex.</text>
</comment>
<keyword evidence="18 19" id="KW-0472">Membrane</keyword>
<dbReference type="NCBIfam" id="TIGR00782">
    <property type="entry name" value="ccoP"/>
    <property type="match status" value="1"/>
</dbReference>
<dbReference type="GO" id="GO:0005886">
    <property type="term" value="C:plasma membrane"/>
    <property type="evidence" value="ECO:0007669"/>
    <property type="project" value="UniProtKB-SubCell"/>
</dbReference>
<dbReference type="PIRSF" id="PIRSF000006">
    <property type="entry name" value="Cbb3-Cox_fixP"/>
    <property type="match status" value="1"/>
</dbReference>
<evidence type="ECO:0000256" key="14">
    <source>
        <dbReference type="ARBA" id="ARBA00022989"/>
    </source>
</evidence>
<feature type="binding site" description="covalent" evidence="21">
    <location>
        <position position="123"/>
    </location>
    <ligand>
        <name>heme c</name>
        <dbReference type="ChEBI" id="CHEBI:61717"/>
        <label>1</label>
    </ligand>
</feature>
<dbReference type="PROSITE" id="PS51007">
    <property type="entry name" value="CYTC"/>
    <property type="match status" value="2"/>
</dbReference>
<dbReference type="InterPro" id="IPR036909">
    <property type="entry name" value="Cyt_c-like_dom_sf"/>
</dbReference>
<evidence type="ECO:0000256" key="17">
    <source>
        <dbReference type="ARBA" id="ARBA00023065"/>
    </source>
</evidence>
<evidence type="ECO:0000313" key="25">
    <source>
        <dbReference type="Proteomes" id="UP000193862"/>
    </source>
</evidence>
<keyword evidence="16 19" id="KW-0408">Iron</keyword>
<dbReference type="GO" id="GO:0005506">
    <property type="term" value="F:iron ion binding"/>
    <property type="evidence" value="ECO:0007669"/>
    <property type="project" value="InterPro"/>
</dbReference>
<gene>
    <name evidence="24" type="primary">ccoP</name>
    <name evidence="24" type="ORF">AQS8620_01985</name>
</gene>
<evidence type="ECO:0000256" key="15">
    <source>
        <dbReference type="ARBA" id="ARBA00023002"/>
    </source>
</evidence>
<feature type="binding site" description="covalent" evidence="21">
    <location>
        <position position="220"/>
    </location>
    <ligand>
        <name>heme c</name>
        <dbReference type="ChEBI" id="CHEBI:61717"/>
        <label>2</label>
    </ligand>
</feature>
<keyword evidence="10 19" id="KW-0479">Metal-binding</keyword>
<dbReference type="InterPro" id="IPR032858">
    <property type="entry name" value="CcoP_N"/>
</dbReference>
<keyword evidence="14 22" id="KW-1133">Transmembrane helix</keyword>
<feature type="binding site" description="axial binding residue" evidence="20">
    <location>
        <position position="262"/>
    </location>
    <ligand>
        <name>heme c</name>
        <dbReference type="ChEBI" id="CHEBI:61717"/>
        <label>1</label>
    </ligand>
    <ligandPart>
        <name>Fe</name>
        <dbReference type="ChEBI" id="CHEBI:18248"/>
    </ligandPart>
</feature>
<comment type="subunit">
    <text evidence="19">Component of the cbb3-type cytochrome c oxidase.</text>
</comment>
<dbReference type="PANTHER" id="PTHR33751:SF1">
    <property type="entry name" value="CBB3-TYPE CYTOCHROME C OXIDASE SUBUNIT FIXP"/>
    <property type="match status" value="1"/>
</dbReference>
<comment type="similarity">
    <text evidence="3 19">Belongs to the CcoP / FixP family.</text>
</comment>
<evidence type="ECO:0000256" key="7">
    <source>
        <dbReference type="ARBA" id="ARBA00022617"/>
    </source>
</evidence>
<accession>A0A1Y5ST20</accession>
<dbReference type="Gene3D" id="1.10.760.10">
    <property type="entry name" value="Cytochrome c-like domain"/>
    <property type="match status" value="2"/>
</dbReference>
<evidence type="ECO:0000256" key="1">
    <source>
        <dbReference type="ARBA" id="ARBA00004533"/>
    </source>
</evidence>
<dbReference type="InterPro" id="IPR004678">
    <property type="entry name" value="Cyt_c_oxidase_cbb3_su3"/>
</dbReference>
<dbReference type="Gene3D" id="6.10.280.130">
    <property type="match status" value="1"/>
</dbReference>
<dbReference type="GO" id="GO:0006119">
    <property type="term" value="P:oxidative phosphorylation"/>
    <property type="evidence" value="ECO:0007669"/>
    <property type="project" value="UniProtKB-UniPathway"/>
</dbReference>
<feature type="binding site" description="axial binding residue" evidence="20">
    <location>
        <position position="172"/>
    </location>
    <ligand>
        <name>heme c</name>
        <dbReference type="ChEBI" id="CHEBI:61717"/>
        <label>2</label>
    </ligand>
    <ligandPart>
        <name>Fe</name>
        <dbReference type="ChEBI" id="CHEBI:18248"/>
    </ligandPart>
</feature>
<evidence type="ECO:0000256" key="3">
    <source>
        <dbReference type="ARBA" id="ARBA00006113"/>
    </source>
</evidence>
<dbReference type="InterPro" id="IPR038414">
    <property type="entry name" value="CcoP_N_sf"/>
</dbReference>
<dbReference type="EMBL" id="FWFS01000007">
    <property type="protein sequence ID" value="SLN47864.1"/>
    <property type="molecule type" value="Genomic_DNA"/>
</dbReference>
<dbReference type="Proteomes" id="UP000193862">
    <property type="component" value="Unassembled WGS sequence"/>
</dbReference>
<proteinExistence type="inferred from homology"/>
<feature type="domain" description="Cytochrome c" evidence="23">
    <location>
        <begin position="107"/>
        <end position="197"/>
    </location>
</feature>
<dbReference type="AlphaFoldDB" id="A0A1Y5ST20"/>
<dbReference type="PANTHER" id="PTHR33751">
    <property type="entry name" value="CBB3-TYPE CYTOCHROME C OXIDASE SUBUNIT FIXP"/>
    <property type="match status" value="1"/>
</dbReference>
<evidence type="ECO:0000256" key="11">
    <source>
        <dbReference type="ARBA" id="ARBA00022737"/>
    </source>
</evidence>
<dbReference type="RefSeq" id="WP_085836685.1">
    <property type="nucleotide sequence ID" value="NZ_FWFS01000007.1"/>
</dbReference>
<evidence type="ECO:0000256" key="13">
    <source>
        <dbReference type="ARBA" id="ARBA00022982"/>
    </source>
</evidence>
<dbReference type="InterPro" id="IPR009056">
    <property type="entry name" value="Cyt_c-like_dom"/>
</dbReference>
<keyword evidence="17 19" id="KW-0406">Ion transport</keyword>
<dbReference type="GO" id="GO:0016491">
    <property type="term" value="F:oxidoreductase activity"/>
    <property type="evidence" value="ECO:0007669"/>
    <property type="project" value="UniProtKB-KW"/>
</dbReference>
<keyword evidence="6 19" id="KW-0997">Cell inner membrane</keyword>
<keyword evidence="15 19" id="KW-0560">Oxidoreductase</keyword>
<keyword evidence="7 19" id="KW-0349">Heme</keyword>
<dbReference type="InterPro" id="IPR008168">
    <property type="entry name" value="Cyt_C_IC"/>
</dbReference>
<evidence type="ECO:0000256" key="19">
    <source>
        <dbReference type="PIRNR" id="PIRNR000006"/>
    </source>
</evidence>
<evidence type="ECO:0000256" key="6">
    <source>
        <dbReference type="ARBA" id="ARBA00022519"/>
    </source>
</evidence>
<comment type="cofactor">
    <cofactor evidence="19 21">
        <name>heme c</name>
        <dbReference type="ChEBI" id="CHEBI:61717"/>
    </cofactor>
    <text evidence="19 21">Binds 2 heme C groups per subunit.</text>
</comment>
<keyword evidence="5 19" id="KW-1003">Cell membrane</keyword>
<dbReference type="Pfam" id="PF00034">
    <property type="entry name" value="Cytochrom_C"/>
    <property type="match status" value="1"/>
</dbReference>
<dbReference type="SUPFAM" id="SSF46626">
    <property type="entry name" value="Cytochrome c"/>
    <property type="match status" value="2"/>
</dbReference>
<comment type="pathway">
    <text evidence="2 19">Energy metabolism; oxidative phosphorylation.</text>
</comment>
<sequence length="288" mass="30543">MTRKSPQNQEVETTGHSWDGIEELNNPLPKWWLYTLYVTIVWAFIYALAYPAWPGLRGASAGFLGFSTRGEVAGDIARFEALNASIDSALAAADLTEITPGSDLYTYALNAGHSVFLNNCAQCHGAGAAGNVGYPNLLDDDWLWGGTLADIQYSVTHGVRNTDDADARYSQMPKFGADGILEDAQIAQVVNYVLQISGQDFDAGLARAGAAVFEDNCTACHGADGTGMRAFGAPDLTDAIWLYGGDAVTLTDSVTNARFGVMPAMGLRLSSAEVNAVVTYVHAQGGGE</sequence>
<dbReference type="OrthoDB" id="9811281at2"/>
<keyword evidence="9 22" id="KW-0812">Transmembrane</keyword>
<comment type="subcellular location">
    <subcellularLocation>
        <location evidence="1 19">Cell inner membrane</location>
    </subcellularLocation>
</comment>
<reference evidence="24 25" key="1">
    <citation type="submission" date="2017-03" db="EMBL/GenBank/DDBJ databases">
        <authorList>
            <person name="Afonso C.L."/>
            <person name="Miller P.J."/>
            <person name="Scott M.A."/>
            <person name="Spackman E."/>
            <person name="Goraichik I."/>
            <person name="Dimitrov K.M."/>
            <person name="Suarez D.L."/>
            <person name="Swayne D.E."/>
        </authorList>
    </citation>
    <scope>NUCLEOTIDE SEQUENCE [LARGE SCALE GENOMIC DNA]</scope>
    <source>
        <strain evidence="24 25">CECT 8620</strain>
    </source>
</reference>
<evidence type="ECO:0000256" key="18">
    <source>
        <dbReference type="ARBA" id="ARBA00023136"/>
    </source>
</evidence>
<keyword evidence="25" id="KW-1185">Reference proteome</keyword>
<evidence type="ECO:0000256" key="10">
    <source>
        <dbReference type="ARBA" id="ARBA00022723"/>
    </source>
</evidence>
<dbReference type="GO" id="GO:0020037">
    <property type="term" value="F:heme binding"/>
    <property type="evidence" value="ECO:0007669"/>
    <property type="project" value="InterPro"/>
</dbReference>